<dbReference type="PANTHER" id="PTHR33710">
    <property type="entry name" value="BNAC02G09200D PROTEIN"/>
    <property type="match status" value="1"/>
</dbReference>
<evidence type="ECO:0000313" key="1">
    <source>
        <dbReference type="EMBL" id="KAK4563488.1"/>
    </source>
</evidence>
<dbReference type="AlphaFoldDB" id="A0AAN7E6H5"/>
<gene>
    <name evidence="1" type="ORF">RGQ29_005842</name>
</gene>
<dbReference type="PANTHER" id="PTHR33710:SF77">
    <property type="entry name" value="DNASE I-LIKE SUPERFAMILY PROTEIN"/>
    <property type="match status" value="1"/>
</dbReference>
<proteinExistence type="predicted"/>
<accession>A0AAN7E6H5</accession>
<evidence type="ECO:0000313" key="2">
    <source>
        <dbReference type="Proteomes" id="UP001324115"/>
    </source>
</evidence>
<keyword evidence="2" id="KW-1185">Reference proteome</keyword>
<dbReference type="InterPro" id="IPR036691">
    <property type="entry name" value="Endo/exonu/phosph_ase_sf"/>
</dbReference>
<protein>
    <recommendedName>
        <fullName evidence="3">Endonuclease/exonuclease/phosphatase domain-containing protein</fullName>
    </recommendedName>
</protein>
<dbReference type="EMBL" id="JAXUIC010000011">
    <property type="protein sequence ID" value="KAK4563488.1"/>
    <property type="molecule type" value="Genomic_DNA"/>
</dbReference>
<name>A0AAN7E6H5_QUERU</name>
<organism evidence="1 2">
    <name type="scientific">Quercus rubra</name>
    <name type="common">Northern red oak</name>
    <name type="synonym">Quercus borealis</name>
    <dbReference type="NCBI Taxonomy" id="3512"/>
    <lineage>
        <taxon>Eukaryota</taxon>
        <taxon>Viridiplantae</taxon>
        <taxon>Streptophyta</taxon>
        <taxon>Embryophyta</taxon>
        <taxon>Tracheophyta</taxon>
        <taxon>Spermatophyta</taxon>
        <taxon>Magnoliopsida</taxon>
        <taxon>eudicotyledons</taxon>
        <taxon>Gunneridae</taxon>
        <taxon>Pentapetalae</taxon>
        <taxon>rosids</taxon>
        <taxon>fabids</taxon>
        <taxon>Fagales</taxon>
        <taxon>Fagaceae</taxon>
        <taxon>Quercus</taxon>
    </lineage>
</organism>
<sequence length="169" mass="19214">MEHLRSFVNGAWLCPGDFNAILNSAEKLSLRPPNLAEIDAFRNVLDSCTLEDLGYRGYTYTWSNKRPGDANTKLRLDRAVATMEWRAKFPITIVSHLPPHASDHLPILVHVKSVHKFQQKFKKGFKFEEAWLLWEDCGEVIKDAWDMVGGGEPGLASIKEKIKFCGEEL</sequence>
<reference evidence="1 2" key="1">
    <citation type="journal article" date="2023" name="G3 (Bethesda)">
        <title>A haplotype-resolved chromosome-scale genome for Quercus rubra L. provides insights into the genetics of adaptive traits for red oak species.</title>
        <authorList>
            <person name="Kapoor B."/>
            <person name="Jenkins J."/>
            <person name="Schmutz J."/>
            <person name="Zhebentyayeva T."/>
            <person name="Kuelheim C."/>
            <person name="Coggeshall M."/>
            <person name="Heim C."/>
            <person name="Lasky J.R."/>
            <person name="Leites L."/>
            <person name="Islam-Faridi N."/>
            <person name="Romero-Severson J."/>
            <person name="DeLeo V.L."/>
            <person name="Lucas S.M."/>
            <person name="Lazic D."/>
            <person name="Gailing O."/>
            <person name="Carlson J."/>
            <person name="Staton M."/>
        </authorList>
    </citation>
    <scope>NUCLEOTIDE SEQUENCE [LARGE SCALE GENOMIC DNA]</scope>
    <source>
        <strain evidence="1">Pseudo-F2</strain>
    </source>
</reference>
<comment type="caution">
    <text evidence="1">The sequence shown here is derived from an EMBL/GenBank/DDBJ whole genome shotgun (WGS) entry which is preliminary data.</text>
</comment>
<dbReference type="SUPFAM" id="SSF56219">
    <property type="entry name" value="DNase I-like"/>
    <property type="match status" value="1"/>
</dbReference>
<dbReference type="Proteomes" id="UP001324115">
    <property type="component" value="Unassembled WGS sequence"/>
</dbReference>
<dbReference type="Gene3D" id="3.60.10.10">
    <property type="entry name" value="Endonuclease/exonuclease/phosphatase"/>
    <property type="match status" value="1"/>
</dbReference>
<evidence type="ECO:0008006" key="3">
    <source>
        <dbReference type="Google" id="ProtNLM"/>
    </source>
</evidence>